<dbReference type="GO" id="GO:0016887">
    <property type="term" value="F:ATP hydrolysis activity"/>
    <property type="evidence" value="ECO:0007669"/>
    <property type="project" value="InterPro"/>
</dbReference>
<organism evidence="2 3">
    <name type="scientific">Photobacterium leiognathi lrivu.4.1</name>
    <dbReference type="NCBI Taxonomy" id="1248232"/>
    <lineage>
        <taxon>Bacteria</taxon>
        <taxon>Pseudomonadati</taxon>
        <taxon>Pseudomonadota</taxon>
        <taxon>Gammaproteobacteria</taxon>
        <taxon>Vibrionales</taxon>
        <taxon>Vibrionaceae</taxon>
        <taxon>Photobacterium</taxon>
    </lineage>
</organism>
<dbReference type="SMART" id="SM00382">
    <property type="entry name" value="AAA"/>
    <property type="match status" value="1"/>
</dbReference>
<dbReference type="Proteomes" id="UP000030675">
    <property type="component" value="Unassembled WGS sequence"/>
</dbReference>
<accession>A0A0U1P8V7</accession>
<dbReference type="HOGENOM" id="CLU_024125_3_0_6"/>
<reference evidence="3" key="1">
    <citation type="submission" date="2012-12" db="EMBL/GenBank/DDBJ databases">
        <title>Genome Sequence of Photobacterium leiognathi lrivu.4.1.</title>
        <authorList>
            <person name="Urbanczyk H."/>
            <person name="Ogura Y."/>
            <person name="Hayashi T."/>
            <person name="Dunlap P.V."/>
        </authorList>
    </citation>
    <scope>NUCLEOTIDE SEQUENCE [LARGE SCALE GENOMIC DNA]</scope>
    <source>
        <strain evidence="3">lrivu.4.1</strain>
    </source>
</reference>
<dbReference type="InterPro" id="IPR003593">
    <property type="entry name" value="AAA+_ATPase"/>
</dbReference>
<gene>
    <name evidence="2" type="ORF">PLEI_2594</name>
</gene>
<dbReference type="RefSeq" id="WP_023933708.1">
    <property type="nucleotide sequence ID" value="NZ_DF196819.1"/>
</dbReference>
<dbReference type="AlphaFoldDB" id="A0A0U1P8V7"/>
<feature type="domain" description="AAA+ ATPase" evidence="1">
    <location>
        <begin position="42"/>
        <end position="191"/>
    </location>
</feature>
<dbReference type="InterPro" id="IPR027417">
    <property type="entry name" value="P-loop_NTPase"/>
</dbReference>
<dbReference type="PANTHER" id="PTHR35894:SF7">
    <property type="entry name" value="GENERAL SECRETION PATHWAY PROTEIN A-RELATED"/>
    <property type="match status" value="1"/>
</dbReference>
<dbReference type="InterPro" id="IPR052026">
    <property type="entry name" value="ExeA_AAA_ATPase_DNA-bind"/>
</dbReference>
<evidence type="ECO:0000313" key="3">
    <source>
        <dbReference type="Proteomes" id="UP000030675"/>
    </source>
</evidence>
<evidence type="ECO:0000313" key="2">
    <source>
        <dbReference type="EMBL" id="GAD30938.1"/>
    </source>
</evidence>
<name>A0A0U1P8V7_PHOLE</name>
<proteinExistence type="predicted"/>
<evidence type="ECO:0000259" key="1">
    <source>
        <dbReference type="SMART" id="SM00382"/>
    </source>
</evidence>
<dbReference type="InterPro" id="IPR049945">
    <property type="entry name" value="AAA_22"/>
</dbReference>
<dbReference type="SUPFAM" id="SSF52540">
    <property type="entry name" value="P-loop containing nucleoside triphosphate hydrolases"/>
    <property type="match status" value="1"/>
</dbReference>
<dbReference type="PANTHER" id="PTHR35894">
    <property type="entry name" value="GENERAL SECRETION PATHWAY PROTEIN A-RELATED"/>
    <property type="match status" value="1"/>
</dbReference>
<dbReference type="EMBL" id="DF196819">
    <property type="protein sequence ID" value="GAD30938.1"/>
    <property type="molecule type" value="Genomic_DNA"/>
</dbReference>
<dbReference type="Gene3D" id="3.40.50.300">
    <property type="entry name" value="P-loop containing nucleotide triphosphate hydrolases"/>
    <property type="match status" value="1"/>
</dbReference>
<protein>
    <submittedName>
        <fullName evidence="2">Msha biogenesis protein mshm</fullName>
    </submittedName>
</protein>
<dbReference type="eggNOG" id="COG3267">
    <property type="taxonomic scope" value="Bacteria"/>
</dbReference>
<dbReference type="Pfam" id="PF13401">
    <property type="entry name" value="AAA_22"/>
    <property type="match status" value="1"/>
</dbReference>
<sequence length="282" mass="31625">MYIDHFGFSQQPFALTPNTSLFHALPSHIEAIQTVLAALSMGEGITQVSGEVGTGKTLVCRMLMTQLPAHFELAYLPTPASNGTELKRALAKELNLTPSSDPVLLAEQIQDELITRRLNGQSVVVLLDEAQALPDDALEAIRLLGNLETEQEKLLHIVLLGQPELDQRLAQHQLRQLRQRITFRAVLRPLTLAETIAYIKHRLHQAGYTDMVFSVPLCRAIWRASNGVPRLINQLCHKSLLATFCEQKYIVSKKEVLMAIRDTLGARQPKWSFPVLWGWSHS</sequence>